<name>A0A4R7B7D8_9NEIS</name>
<dbReference type="InterPro" id="IPR010982">
    <property type="entry name" value="Lambda_DNA-bd_dom_sf"/>
</dbReference>
<evidence type="ECO:0000313" key="3">
    <source>
        <dbReference type="Proteomes" id="UP000295611"/>
    </source>
</evidence>
<dbReference type="OrthoDB" id="5957901at2"/>
<evidence type="ECO:0000313" key="2">
    <source>
        <dbReference type="EMBL" id="TDR80674.1"/>
    </source>
</evidence>
<dbReference type="Pfam" id="PF01381">
    <property type="entry name" value="HTH_3"/>
    <property type="match status" value="1"/>
</dbReference>
<organism evidence="2 3">
    <name type="scientific">Paludibacterium purpuratum</name>
    <dbReference type="NCBI Taxonomy" id="1144873"/>
    <lineage>
        <taxon>Bacteria</taxon>
        <taxon>Pseudomonadati</taxon>
        <taxon>Pseudomonadota</taxon>
        <taxon>Betaproteobacteria</taxon>
        <taxon>Neisseriales</taxon>
        <taxon>Chromobacteriaceae</taxon>
        <taxon>Paludibacterium</taxon>
    </lineage>
</organism>
<gene>
    <name evidence="2" type="ORF">DFP86_104174</name>
</gene>
<proteinExistence type="predicted"/>
<dbReference type="GO" id="GO:0003677">
    <property type="term" value="F:DNA binding"/>
    <property type="evidence" value="ECO:0007669"/>
    <property type="project" value="InterPro"/>
</dbReference>
<dbReference type="Gene3D" id="1.10.260.40">
    <property type="entry name" value="lambda repressor-like DNA-binding domains"/>
    <property type="match status" value="1"/>
</dbReference>
<dbReference type="RefSeq" id="WP_133679260.1">
    <property type="nucleotide sequence ID" value="NZ_SNZP01000004.1"/>
</dbReference>
<dbReference type="EMBL" id="SNZP01000004">
    <property type="protein sequence ID" value="TDR80674.1"/>
    <property type="molecule type" value="Genomic_DNA"/>
</dbReference>
<accession>A0A4R7B7D8</accession>
<comment type="caution">
    <text evidence="2">The sequence shown here is derived from an EMBL/GenBank/DDBJ whole genome shotgun (WGS) entry which is preliminary data.</text>
</comment>
<dbReference type="Proteomes" id="UP000295611">
    <property type="component" value="Unassembled WGS sequence"/>
</dbReference>
<dbReference type="SMART" id="SM00530">
    <property type="entry name" value="HTH_XRE"/>
    <property type="match status" value="1"/>
</dbReference>
<dbReference type="CDD" id="cd00093">
    <property type="entry name" value="HTH_XRE"/>
    <property type="match status" value="1"/>
</dbReference>
<feature type="domain" description="HTH cro/C1-type" evidence="1">
    <location>
        <begin position="15"/>
        <end position="68"/>
    </location>
</feature>
<dbReference type="InterPro" id="IPR001387">
    <property type="entry name" value="Cro/C1-type_HTH"/>
</dbReference>
<reference evidence="2 3" key="1">
    <citation type="submission" date="2019-03" db="EMBL/GenBank/DDBJ databases">
        <title>Genomic Encyclopedia of Type Strains, Phase III (KMG-III): the genomes of soil and plant-associated and newly described type strains.</title>
        <authorList>
            <person name="Whitman W."/>
        </authorList>
    </citation>
    <scope>NUCLEOTIDE SEQUENCE [LARGE SCALE GENOMIC DNA]</scope>
    <source>
        <strain evidence="2 3">CECT 8976</strain>
    </source>
</reference>
<evidence type="ECO:0000259" key="1">
    <source>
        <dbReference type="PROSITE" id="PS50943"/>
    </source>
</evidence>
<protein>
    <submittedName>
        <fullName evidence="2">Helix-turn-helix protein</fullName>
    </submittedName>
</protein>
<sequence>MTWPIITASGLGKALRAERKAQGKTQAQIAKMLGCRRQAIGDIEAGRNVESYTIFSVLAALGKGLQVVPIEMPTVDDLESLFAEDD</sequence>
<keyword evidence="3" id="KW-1185">Reference proteome</keyword>
<dbReference type="PROSITE" id="PS50943">
    <property type="entry name" value="HTH_CROC1"/>
    <property type="match status" value="1"/>
</dbReference>
<dbReference type="SUPFAM" id="SSF47413">
    <property type="entry name" value="lambda repressor-like DNA-binding domains"/>
    <property type="match status" value="1"/>
</dbReference>
<dbReference type="AlphaFoldDB" id="A0A4R7B7D8"/>